<evidence type="ECO:0000259" key="1">
    <source>
        <dbReference type="Pfam" id="PF02922"/>
    </source>
</evidence>
<organism evidence="2 3">
    <name type="scientific">Aneurinibacillus thermoaerophilus</name>
    <dbReference type="NCBI Taxonomy" id="143495"/>
    <lineage>
        <taxon>Bacteria</taxon>
        <taxon>Bacillati</taxon>
        <taxon>Bacillota</taxon>
        <taxon>Bacilli</taxon>
        <taxon>Bacillales</taxon>
        <taxon>Paenibacillaceae</taxon>
        <taxon>Aneurinibacillus group</taxon>
        <taxon>Aneurinibacillus</taxon>
    </lineage>
</organism>
<dbReference type="InterPro" id="IPR014756">
    <property type="entry name" value="Ig_E-set"/>
</dbReference>
<dbReference type="RefSeq" id="WP_057898944.1">
    <property type="nucleotide sequence ID" value="NZ_CP080764.1"/>
</dbReference>
<dbReference type="GeneID" id="97141442"/>
<dbReference type="AlphaFoldDB" id="A0A1G7X5W2"/>
<name>A0A1G7X5W2_ANETH</name>
<feature type="domain" description="Glycoside hydrolase family 13 N-terminal" evidence="1">
    <location>
        <begin position="23"/>
        <end position="55"/>
    </location>
</feature>
<dbReference type="GO" id="GO:0004553">
    <property type="term" value="F:hydrolase activity, hydrolyzing O-glycosyl compounds"/>
    <property type="evidence" value="ECO:0007669"/>
    <property type="project" value="InterPro"/>
</dbReference>
<sequence length="62" mass="6961">MHSDGWDLYLFHEGSLFRGYRVFGAHLCCEQNKAGVRFAVWAPRAKQVSVVGDFMAGQVRGT</sequence>
<dbReference type="SUPFAM" id="SSF81296">
    <property type="entry name" value="E set domains"/>
    <property type="match status" value="1"/>
</dbReference>
<proteinExistence type="predicted"/>
<accession>A0A1G7X5W2</accession>
<evidence type="ECO:0000313" key="2">
    <source>
        <dbReference type="EMBL" id="SDG79521.1"/>
    </source>
</evidence>
<evidence type="ECO:0000313" key="3">
    <source>
        <dbReference type="Proteomes" id="UP000198956"/>
    </source>
</evidence>
<dbReference type="GO" id="GO:0005975">
    <property type="term" value="P:carbohydrate metabolic process"/>
    <property type="evidence" value="ECO:0007669"/>
    <property type="project" value="InterPro"/>
</dbReference>
<dbReference type="Proteomes" id="UP000198956">
    <property type="component" value="Unassembled WGS sequence"/>
</dbReference>
<dbReference type="Gene3D" id="2.60.40.10">
    <property type="entry name" value="Immunoglobulins"/>
    <property type="match status" value="1"/>
</dbReference>
<protein>
    <submittedName>
        <fullName evidence="2">Carbohydrate-binding module 48 (Isoamylase N-terminal domain)</fullName>
    </submittedName>
</protein>
<dbReference type="EMBL" id="FNDE01000003">
    <property type="protein sequence ID" value="SDG79521.1"/>
    <property type="molecule type" value="Genomic_DNA"/>
</dbReference>
<gene>
    <name evidence="2" type="ORF">SAMN04489735_100316</name>
</gene>
<dbReference type="InterPro" id="IPR013783">
    <property type="entry name" value="Ig-like_fold"/>
</dbReference>
<dbReference type="OrthoDB" id="9800174at2"/>
<dbReference type="Pfam" id="PF02922">
    <property type="entry name" value="CBM_48"/>
    <property type="match status" value="1"/>
</dbReference>
<dbReference type="InterPro" id="IPR004193">
    <property type="entry name" value="Glyco_hydro_13_N"/>
</dbReference>
<reference evidence="2 3" key="1">
    <citation type="submission" date="2016-10" db="EMBL/GenBank/DDBJ databases">
        <authorList>
            <person name="de Groot N.N."/>
        </authorList>
    </citation>
    <scope>NUCLEOTIDE SEQUENCE [LARGE SCALE GENOMIC DNA]</scope>
    <source>
        <strain evidence="2 3">L 420-91</strain>
    </source>
</reference>